<feature type="region of interest" description="Disordered" evidence="1">
    <location>
        <begin position="1"/>
        <end position="32"/>
    </location>
</feature>
<dbReference type="KEGG" id="mtm:MYCTH_117209"/>
<dbReference type="eggNOG" id="KOG4842">
    <property type="taxonomic scope" value="Eukaryota"/>
</dbReference>
<evidence type="ECO:0000313" key="3">
    <source>
        <dbReference type="EMBL" id="AEO61964.1"/>
    </source>
</evidence>
<dbReference type="GeneID" id="11509682"/>
<dbReference type="EMBL" id="CP003008">
    <property type="protein sequence ID" value="AEO61964.1"/>
    <property type="molecule type" value="Genomic_DNA"/>
</dbReference>
<dbReference type="Proteomes" id="UP000007322">
    <property type="component" value="Chromosome 7"/>
</dbReference>
<dbReference type="OMA" id="QRRMAYK"/>
<evidence type="ECO:0000313" key="4">
    <source>
        <dbReference type="Proteomes" id="UP000007322"/>
    </source>
</evidence>
<dbReference type="MEROPS" id="M80.A04"/>
<protein>
    <recommendedName>
        <fullName evidence="2">WLM domain-containing protein</fullName>
    </recommendedName>
</protein>
<reference evidence="3 4" key="1">
    <citation type="journal article" date="2011" name="Nat. Biotechnol.">
        <title>Comparative genomic analysis of the thermophilic biomass-degrading fungi Myceliophthora thermophila and Thielavia terrestris.</title>
        <authorList>
            <person name="Berka R.M."/>
            <person name="Grigoriev I.V."/>
            <person name="Otillar R."/>
            <person name="Salamov A."/>
            <person name="Grimwood J."/>
            <person name="Reid I."/>
            <person name="Ishmael N."/>
            <person name="John T."/>
            <person name="Darmond C."/>
            <person name="Moisan M.-C."/>
            <person name="Henrissat B."/>
            <person name="Coutinho P.M."/>
            <person name="Lombard V."/>
            <person name="Natvig D.O."/>
            <person name="Lindquist E."/>
            <person name="Schmutz J."/>
            <person name="Lucas S."/>
            <person name="Harris P."/>
            <person name="Powlowski J."/>
            <person name="Bellemare A."/>
            <person name="Taylor D."/>
            <person name="Butler G."/>
            <person name="de Vries R.P."/>
            <person name="Allijn I.E."/>
            <person name="van den Brink J."/>
            <person name="Ushinsky S."/>
            <person name="Storms R."/>
            <person name="Powell A.J."/>
            <person name="Paulsen I.T."/>
            <person name="Elbourne L.D.H."/>
            <person name="Baker S.E."/>
            <person name="Magnuson J."/>
            <person name="LaBoissiere S."/>
            <person name="Clutterbuck A.J."/>
            <person name="Martinez D."/>
            <person name="Wogulis M."/>
            <person name="de Leon A.L."/>
            <person name="Rey M.W."/>
            <person name="Tsang A."/>
        </authorList>
    </citation>
    <scope>NUCLEOTIDE SEQUENCE [LARGE SCALE GENOMIC DNA]</scope>
    <source>
        <strain evidence="4">ATCC 42464 / BCRC 31852 / DSM 1799</strain>
    </source>
</reference>
<feature type="region of interest" description="Disordered" evidence="1">
    <location>
        <begin position="296"/>
        <end position="329"/>
    </location>
</feature>
<dbReference type="InterPro" id="IPR013536">
    <property type="entry name" value="WLM_dom"/>
</dbReference>
<accession>G2QN91</accession>
<sequence length="385" mass="41962">MEPTEPIEPAGPNEQQHPLSASDSSSPAPDEATVEITIKFPPEKHNQKWVFSPADTFEHLIMSLSVEFPSYDWSKAKALPEKRRPGLKSVYTPAGDSNVALSALDSTTLRLLAPQTSALSTLQAQREAAAAWQAKRALARARYARPASAAAAQRVRTIEDASYTFHTLRPLPHLPNPGRSLAFLERLRDDPGVRAAMRKHRFSVGLLTEMDPASHTAASQGGGGGVTRILGLNRNRGEVIELRLRTDAYDGYRDYRTIRKTLCHELAHNVHGDHDADFWALCREIERDVERADWKHGGRTVGPDEYAPERPDRFGGEGEEEEGTVVDHGGWEGGTYVLGGGAGGGSGGTEGLSAREIRARAAEARHVSPDLVVPRPPSKLTVIVD</sequence>
<dbReference type="RefSeq" id="XP_003667209.1">
    <property type="nucleotide sequence ID" value="XM_003667161.1"/>
</dbReference>
<name>G2QN91_THET4</name>
<dbReference type="VEuPathDB" id="FungiDB:MYCTH_117209"/>
<dbReference type="AlphaFoldDB" id="G2QN91"/>
<feature type="domain" description="WLM" evidence="2">
    <location>
        <begin position="156"/>
        <end position="367"/>
    </location>
</feature>
<gene>
    <name evidence="3" type="ORF">MYCTH_117209</name>
</gene>
<feature type="compositionally biased region" description="Low complexity" evidence="1">
    <location>
        <begin position="20"/>
        <end position="30"/>
    </location>
</feature>
<dbReference type="InParanoid" id="G2QN91"/>
<evidence type="ECO:0000259" key="2">
    <source>
        <dbReference type="PROSITE" id="PS51397"/>
    </source>
</evidence>
<feature type="compositionally biased region" description="Basic and acidic residues" evidence="1">
    <location>
        <begin position="307"/>
        <end position="316"/>
    </location>
</feature>
<evidence type="ECO:0000256" key="1">
    <source>
        <dbReference type="SAM" id="MobiDB-lite"/>
    </source>
</evidence>
<keyword evidence="4" id="KW-1185">Reference proteome</keyword>
<dbReference type="HOGENOM" id="CLU_056790_0_0_1"/>
<dbReference type="OrthoDB" id="49605at2759"/>
<dbReference type="Pfam" id="PF08325">
    <property type="entry name" value="WLM"/>
    <property type="match status" value="1"/>
</dbReference>
<dbReference type="PANTHER" id="PTHR47795">
    <property type="entry name" value="UBIQUITIN AND WLM DOMAIN-CONTAINING METALLOPROTEASE SPCC1442.07C"/>
    <property type="match status" value="1"/>
</dbReference>
<proteinExistence type="predicted"/>
<feature type="region of interest" description="Disordered" evidence="1">
    <location>
        <begin position="361"/>
        <end position="385"/>
    </location>
</feature>
<organism evidence="3 4">
    <name type="scientific">Thermothelomyces thermophilus (strain ATCC 42464 / BCRC 31852 / DSM 1799)</name>
    <name type="common">Sporotrichum thermophile</name>
    <dbReference type="NCBI Taxonomy" id="573729"/>
    <lineage>
        <taxon>Eukaryota</taxon>
        <taxon>Fungi</taxon>
        <taxon>Dikarya</taxon>
        <taxon>Ascomycota</taxon>
        <taxon>Pezizomycotina</taxon>
        <taxon>Sordariomycetes</taxon>
        <taxon>Sordariomycetidae</taxon>
        <taxon>Sordariales</taxon>
        <taxon>Chaetomiaceae</taxon>
        <taxon>Thermothelomyces</taxon>
    </lineage>
</organism>
<dbReference type="GO" id="GO:0070628">
    <property type="term" value="F:proteasome binding"/>
    <property type="evidence" value="ECO:0007669"/>
    <property type="project" value="TreeGrafter"/>
</dbReference>
<dbReference type="PANTHER" id="PTHR47795:SF1">
    <property type="entry name" value="DNA-DEPENDENT METALLOPROTEASE WSS1 HOMOLOG 2"/>
    <property type="match status" value="1"/>
</dbReference>
<dbReference type="STRING" id="573729.G2QN91"/>
<dbReference type="PROSITE" id="PS51397">
    <property type="entry name" value="WLM"/>
    <property type="match status" value="1"/>
</dbReference>